<gene>
    <name evidence="18" type="ORF">CC80DRAFT_492148</name>
</gene>
<dbReference type="EMBL" id="ML976991">
    <property type="protein sequence ID" value="KAF1956626.1"/>
    <property type="molecule type" value="Genomic_DNA"/>
</dbReference>
<evidence type="ECO:0000256" key="16">
    <source>
        <dbReference type="SAM" id="MobiDB-lite"/>
    </source>
</evidence>
<feature type="domain" description="Thioredoxin" evidence="17">
    <location>
        <begin position="332"/>
        <end position="462"/>
    </location>
</feature>
<dbReference type="FunFam" id="3.40.30.10:FF:000154">
    <property type="entry name" value="Protein disulfide-isomerase"/>
    <property type="match status" value="1"/>
</dbReference>
<dbReference type="CDD" id="cd02981">
    <property type="entry name" value="PDI_b_family"/>
    <property type="match status" value="1"/>
</dbReference>
<dbReference type="GO" id="GO:0003756">
    <property type="term" value="F:protein disulfide isomerase activity"/>
    <property type="evidence" value="ECO:0007669"/>
    <property type="project" value="UniProtKB-EC"/>
</dbReference>
<keyword evidence="8" id="KW-0256">Endoplasmic reticulum</keyword>
<evidence type="ECO:0000313" key="18">
    <source>
        <dbReference type="EMBL" id="KAF1956626.1"/>
    </source>
</evidence>
<feature type="compositionally biased region" description="Basic and acidic residues" evidence="16">
    <location>
        <begin position="506"/>
        <end position="516"/>
    </location>
</feature>
<dbReference type="PROSITE" id="PS00194">
    <property type="entry name" value="THIOREDOXIN_1"/>
    <property type="match status" value="2"/>
</dbReference>
<feature type="signal peptide" evidence="15">
    <location>
        <begin position="1"/>
        <end position="17"/>
    </location>
</feature>
<evidence type="ECO:0000256" key="8">
    <source>
        <dbReference type="ARBA" id="ARBA00022824"/>
    </source>
</evidence>
<evidence type="ECO:0000256" key="6">
    <source>
        <dbReference type="ARBA" id="ARBA00022729"/>
    </source>
</evidence>
<dbReference type="PANTHER" id="PTHR18929:SF132">
    <property type="entry name" value="PROTEIN DISULFIDE-ISOMERASE A3"/>
    <property type="match status" value="1"/>
</dbReference>
<dbReference type="Proteomes" id="UP000800035">
    <property type="component" value="Unassembled WGS sequence"/>
</dbReference>
<comment type="catalytic activity">
    <reaction evidence="1 15">
        <text>Catalyzes the rearrangement of -S-S- bonds in proteins.</text>
        <dbReference type="EC" id="5.3.4.1"/>
    </reaction>
</comment>
<dbReference type="InterPro" id="IPR036249">
    <property type="entry name" value="Thioredoxin-like_sf"/>
</dbReference>
<evidence type="ECO:0000256" key="10">
    <source>
        <dbReference type="ARBA" id="ARBA00023235"/>
    </source>
</evidence>
<dbReference type="GO" id="GO:0034976">
    <property type="term" value="P:response to endoplasmic reticulum stress"/>
    <property type="evidence" value="ECO:0007669"/>
    <property type="project" value="TreeGrafter"/>
</dbReference>
<evidence type="ECO:0000256" key="5">
    <source>
        <dbReference type="ARBA" id="ARBA00012723"/>
    </source>
</evidence>
<dbReference type="InterPro" id="IPR005792">
    <property type="entry name" value="Prot_disulphide_isomerase"/>
</dbReference>
<dbReference type="CDD" id="cd02982">
    <property type="entry name" value="PDI_b'_family"/>
    <property type="match status" value="1"/>
</dbReference>
<evidence type="ECO:0000256" key="4">
    <source>
        <dbReference type="ARBA" id="ARBA00006347"/>
    </source>
</evidence>
<dbReference type="CDD" id="cd02995">
    <property type="entry name" value="PDI_a_PDI_a'_C"/>
    <property type="match status" value="1"/>
</dbReference>
<dbReference type="NCBIfam" id="TIGR01126">
    <property type="entry name" value="pdi_dom"/>
    <property type="match status" value="2"/>
</dbReference>
<dbReference type="PROSITE" id="PS51352">
    <property type="entry name" value="THIOREDOXIN_2"/>
    <property type="match status" value="2"/>
</dbReference>
<comment type="subcellular location">
    <subcellularLocation>
        <location evidence="3">Endoplasmic reticulum lumen</location>
    </subcellularLocation>
</comment>
<evidence type="ECO:0000256" key="9">
    <source>
        <dbReference type="ARBA" id="ARBA00023157"/>
    </source>
</evidence>
<evidence type="ECO:0000256" key="11">
    <source>
        <dbReference type="ARBA" id="ARBA00023284"/>
    </source>
</evidence>
<evidence type="ECO:0000256" key="2">
    <source>
        <dbReference type="ARBA" id="ARBA00002692"/>
    </source>
</evidence>
<dbReference type="GO" id="GO:0005788">
    <property type="term" value="C:endoplasmic reticulum lumen"/>
    <property type="evidence" value="ECO:0007669"/>
    <property type="project" value="UniProtKB-SubCell"/>
</dbReference>
<keyword evidence="11 13" id="KW-0676">Redox-active center</keyword>
<dbReference type="Gene3D" id="3.40.30.10">
    <property type="entry name" value="Glutaredoxin"/>
    <property type="match status" value="4"/>
</dbReference>
<feature type="chain" id="PRO_5025717086" description="Protein disulfide-isomerase" evidence="15">
    <location>
        <begin position="18"/>
        <end position="543"/>
    </location>
</feature>
<dbReference type="FunFam" id="3.40.30.10:FF:000185">
    <property type="entry name" value="Protein disulfide-isomerase"/>
    <property type="match status" value="1"/>
</dbReference>
<dbReference type="AlphaFoldDB" id="A0A6A5U0U9"/>
<keyword evidence="10 15" id="KW-0413">Isomerase</keyword>
<dbReference type="SUPFAM" id="SSF52833">
    <property type="entry name" value="Thioredoxin-like"/>
    <property type="match status" value="4"/>
</dbReference>
<evidence type="ECO:0000256" key="1">
    <source>
        <dbReference type="ARBA" id="ARBA00001182"/>
    </source>
</evidence>
<evidence type="ECO:0000256" key="12">
    <source>
        <dbReference type="ARBA" id="ARBA00039846"/>
    </source>
</evidence>
<keyword evidence="9 13" id="KW-1015">Disulfide bond</keyword>
<feature type="region of interest" description="Disordered" evidence="16">
    <location>
        <begin position="469"/>
        <end position="543"/>
    </location>
</feature>
<name>A0A6A5U0U9_9PLEO</name>
<dbReference type="FunFam" id="3.40.30.10:FF:000017">
    <property type="entry name" value="Protein disulfide-isomerase A4"/>
    <property type="match status" value="1"/>
</dbReference>
<protein>
    <recommendedName>
        <fullName evidence="12 15">Protein disulfide-isomerase</fullName>
        <ecNumber evidence="5 15">5.3.4.1</ecNumber>
    </recommendedName>
</protein>
<evidence type="ECO:0000256" key="13">
    <source>
        <dbReference type="PIRSR" id="PIRSR605792-51"/>
    </source>
</evidence>
<dbReference type="OrthoDB" id="427280at2759"/>
<dbReference type="Pfam" id="PF00085">
    <property type="entry name" value="Thioredoxin"/>
    <property type="match status" value="2"/>
</dbReference>
<sequence length="543" mass="58490">MRYSIALTAVLAGLGLASDVTDLKKDTLQGFVEEHDLSLIEFFAPWCGHCKALAPEYEEAATALKEKSIPLAKVDCTEEQELCQKYGVEGYPTLKVFRGTENVTPYIGQRKADAIISYMTKQSLPAVSVLSKDTVEEFKTSDKVVLVAYFAADDKTSNETFSAVASALRDNYLFGAINDADIAKKDGVKQPGLVLYKTFDDGKDVFTEKFEKEAIESFAKVAATPLIGEVGPETYSGYMAAGIPLAYIFAETPEERETLAKDLKPIALKHKGKINFATIDAKSFGQHAGNLNLEVGKFPAFAIQKTDKNQKFPFDQSKALTEKDITSFVDDFVAGKLEPAVKSEPIPESQDGPVSVVVAHNYDDLVINNDKDVLLEFYAPWCGHCKALAPKYEELGALYGSPELSKLVTVAKVDATANDVPDEIQGFPTIKLFPAGKKSAPIDYTGSRTVEDLAKFIEENGTHKAAAAFEEKAKDADESSAPEQAKAATEKAKEAASDAASSASEKASKATDKASKATESVKSAASDATESAKSATSHVVDEL</sequence>
<dbReference type="InterPro" id="IPR017937">
    <property type="entry name" value="Thioredoxin_CS"/>
</dbReference>
<feature type="disulfide bond" description="Redox-active" evidence="13">
    <location>
        <begin position="382"/>
        <end position="385"/>
    </location>
</feature>
<dbReference type="CDD" id="cd02961">
    <property type="entry name" value="PDI_a_family"/>
    <property type="match status" value="1"/>
</dbReference>
<evidence type="ECO:0000313" key="19">
    <source>
        <dbReference type="Proteomes" id="UP000800035"/>
    </source>
</evidence>
<evidence type="ECO:0000259" key="17">
    <source>
        <dbReference type="PROSITE" id="PS51352"/>
    </source>
</evidence>
<feature type="domain" description="Thioredoxin" evidence="17">
    <location>
        <begin position="1"/>
        <end position="124"/>
    </location>
</feature>
<evidence type="ECO:0000256" key="3">
    <source>
        <dbReference type="ARBA" id="ARBA00004319"/>
    </source>
</evidence>
<evidence type="ECO:0000256" key="15">
    <source>
        <dbReference type="RuleBase" id="RU361130"/>
    </source>
</evidence>
<comment type="function">
    <text evidence="2">Participates in the folding of proteins containing disulfide bonds, may be involved in glycosylation, prolyl hydroxylation and triglyceride transfer.</text>
</comment>
<organism evidence="18 19">
    <name type="scientific">Byssothecium circinans</name>
    <dbReference type="NCBI Taxonomy" id="147558"/>
    <lineage>
        <taxon>Eukaryota</taxon>
        <taxon>Fungi</taxon>
        <taxon>Dikarya</taxon>
        <taxon>Ascomycota</taxon>
        <taxon>Pezizomycotina</taxon>
        <taxon>Dothideomycetes</taxon>
        <taxon>Pleosporomycetidae</taxon>
        <taxon>Pleosporales</taxon>
        <taxon>Massarineae</taxon>
        <taxon>Massarinaceae</taxon>
        <taxon>Byssothecium</taxon>
    </lineage>
</organism>
<dbReference type="EC" id="5.3.4.1" evidence="5 15"/>
<keyword evidence="6 15" id="KW-0732">Signal</keyword>
<keyword evidence="7" id="KW-0677">Repeat</keyword>
<dbReference type="GO" id="GO:0015035">
    <property type="term" value="F:protein-disulfide reductase activity"/>
    <property type="evidence" value="ECO:0007669"/>
    <property type="project" value="UniProtKB-ARBA"/>
</dbReference>
<accession>A0A6A5U0U9</accession>
<dbReference type="PANTHER" id="PTHR18929">
    <property type="entry name" value="PROTEIN DISULFIDE ISOMERASE"/>
    <property type="match status" value="1"/>
</dbReference>
<reference evidence="18" key="1">
    <citation type="journal article" date="2020" name="Stud. Mycol.">
        <title>101 Dothideomycetes genomes: a test case for predicting lifestyles and emergence of pathogens.</title>
        <authorList>
            <person name="Haridas S."/>
            <person name="Albert R."/>
            <person name="Binder M."/>
            <person name="Bloem J."/>
            <person name="Labutti K."/>
            <person name="Salamov A."/>
            <person name="Andreopoulos B."/>
            <person name="Baker S."/>
            <person name="Barry K."/>
            <person name="Bills G."/>
            <person name="Bluhm B."/>
            <person name="Cannon C."/>
            <person name="Castanera R."/>
            <person name="Culley D."/>
            <person name="Daum C."/>
            <person name="Ezra D."/>
            <person name="Gonzalez J."/>
            <person name="Henrissat B."/>
            <person name="Kuo A."/>
            <person name="Liang C."/>
            <person name="Lipzen A."/>
            <person name="Lutzoni F."/>
            <person name="Magnuson J."/>
            <person name="Mondo S."/>
            <person name="Nolan M."/>
            <person name="Ohm R."/>
            <person name="Pangilinan J."/>
            <person name="Park H.-J."/>
            <person name="Ramirez L."/>
            <person name="Alfaro M."/>
            <person name="Sun H."/>
            <person name="Tritt A."/>
            <person name="Yoshinaga Y."/>
            <person name="Zwiers L.-H."/>
            <person name="Turgeon B."/>
            <person name="Goodwin S."/>
            <person name="Spatafora J."/>
            <person name="Crous P."/>
            <person name="Grigoriev I."/>
        </authorList>
    </citation>
    <scope>NUCLEOTIDE SEQUENCE</scope>
    <source>
        <strain evidence="18">CBS 675.92</strain>
    </source>
</reference>
<comment type="similarity">
    <text evidence="4 14">Belongs to the protein disulfide isomerase family.</text>
</comment>
<dbReference type="GO" id="GO:0006457">
    <property type="term" value="P:protein folding"/>
    <property type="evidence" value="ECO:0007669"/>
    <property type="project" value="TreeGrafter"/>
</dbReference>
<dbReference type="Pfam" id="PF13848">
    <property type="entry name" value="Thioredoxin_6"/>
    <property type="match status" value="1"/>
</dbReference>
<dbReference type="InterPro" id="IPR005788">
    <property type="entry name" value="PDI_thioredoxin-like_dom"/>
</dbReference>
<dbReference type="InterPro" id="IPR013766">
    <property type="entry name" value="Thioredoxin_domain"/>
</dbReference>
<dbReference type="NCBIfam" id="TIGR01130">
    <property type="entry name" value="ER_PDI_fam"/>
    <property type="match status" value="1"/>
</dbReference>
<keyword evidence="19" id="KW-1185">Reference proteome</keyword>
<evidence type="ECO:0000256" key="7">
    <source>
        <dbReference type="ARBA" id="ARBA00022737"/>
    </source>
</evidence>
<evidence type="ECO:0000256" key="14">
    <source>
        <dbReference type="RuleBase" id="RU004208"/>
    </source>
</evidence>
<dbReference type="FunFam" id="3.40.30.10:FF:000139">
    <property type="entry name" value="Protein disulfide-isomerase"/>
    <property type="match status" value="1"/>
</dbReference>
<feature type="disulfide bond" description="Redox-active" evidence="13">
    <location>
        <begin position="47"/>
        <end position="50"/>
    </location>
</feature>
<dbReference type="PRINTS" id="PR00421">
    <property type="entry name" value="THIOREDOXIN"/>
</dbReference>
<proteinExistence type="inferred from homology"/>
<dbReference type="GO" id="GO:0051082">
    <property type="term" value="F:unfolded protein binding"/>
    <property type="evidence" value="ECO:0007669"/>
    <property type="project" value="UniProtKB-ARBA"/>
</dbReference>
<feature type="compositionally biased region" description="Polar residues" evidence="16">
    <location>
        <begin position="521"/>
        <end position="537"/>
    </location>
</feature>